<proteinExistence type="predicted"/>
<feature type="region of interest" description="Disordered" evidence="1">
    <location>
        <begin position="1"/>
        <end position="42"/>
    </location>
</feature>
<evidence type="ECO:0000256" key="1">
    <source>
        <dbReference type="SAM" id="MobiDB-lite"/>
    </source>
</evidence>
<keyword evidence="3" id="KW-1185">Reference proteome</keyword>
<sequence length="115" mass="11470">MSSTTNPTSSTAQQVHNAQGNTVTSADPTTANDAPASSKLKGDFQGAIQGTVGSIQAATGATIRNKGMEQKGLEKMDQEDARLAARGQNPVGSDKRDATVGSAQAGSAAGPGKAL</sequence>
<dbReference type="OrthoDB" id="4161235at2759"/>
<dbReference type="EMBL" id="ML996083">
    <property type="protein sequence ID" value="KAF2154949.1"/>
    <property type="molecule type" value="Genomic_DNA"/>
</dbReference>
<accession>A0A9P4MM86</accession>
<feature type="compositionally biased region" description="Low complexity" evidence="1">
    <location>
        <begin position="99"/>
        <end position="115"/>
    </location>
</feature>
<feature type="compositionally biased region" description="Basic and acidic residues" evidence="1">
    <location>
        <begin position="66"/>
        <end position="83"/>
    </location>
</feature>
<dbReference type="Proteomes" id="UP000799439">
    <property type="component" value="Unassembled WGS sequence"/>
</dbReference>
<dbReference type="AlphaFoldDB" id="A0A9P4MM86"/>
<organism evidence="2 3">
    <name type="scientific">Myriangium duriaei CBS 260.36</name>
    <dbReference type="NCBI Taxonomy" id="1168546"/>
    <lineage>
        <taxon>Eukaryota</taxon>
        <taxon>Fungi</taxon>
        <taxon>Dikarya</taxon>
        <taxon>Ascomycota</taxon>
        <taxon>Pezizomycotina</taxon>
        <taxon>Dothideomycetes</taxon>
        <taxon>Dothideomycetidae</taxon>
        <taxon>Myriangiales</taxon>
        <taxon>Myriangiaceae</taxon>
        <taxon>Myriangium</taxon>
    </lineage>
</organism>
<comment type="caution">
    <text evidence="2">The sequence shown here is derived from an EMBL/GenBank/DDBJ whole genome shotgun (WGS) entry which is preliminary data.</text>
</comment>
<evidence type="ECO:0000313" key="2">
    <source>
        <dbReference type="EMBL" id="KAF2154949.1"/>
    </source>
</evidence>
<protein>
    <submittedName>
        <fullName evidence="2">Uncharacterized protein</fullName>
    </submittedName>
</protein>
<name>A0A9P4MM86_9PEZI</name>
<feature type="compositionally biased region" description="Polar residues" evidence="1">
    <location>
        <begin position="1"/>
        <end position="32"/>
    </location>
</feature>
<feature type="region of interest" description="Disordered" evidence="1">
    <location>
        <begin position="54"/>
        <end position="115"/>
    </location>
</feature>
<reference evidence="2" key="1">
    <citation type="journal article" date="2020" name="Stud. Mycol.">
        <title>101 Dothideomycetes genomes: a test case for predicting lifestyles and emergence of pathogens.</title>
        <authorList>
            <person name="Haridas S."/>
            <person name="Albert R."/>
            <person name="Binder M."/>
            <person name="Bloem J."/>
            <person name="Labutti K."/>
            <person name="Salamov A."/>
            <person name="Andreopoulos B."/>
            <person name="Baker S."/>
            <person name="Barry K."/>
            <person name="Bills G."/>
            <person name="Bluhm B."/>
            <person name="Cannon C."/>
            <person name="Castanera R."/>
            <person name="Culley D."/>
            <person name="Daum C."/>
            <person name="Ezra D."/>
            <person name="Gonzalez J."/>
            <person name="Henrissat B."/>
            <person name="Kuo A."/>
            <person name="Liang C."/>
            <person name="Lipzen A."/>
            <person name="Lutzoni F."/>
            <person name="Magnuson J."/>
            <person name="Mondo S."/>
            <person name="Nolan M."/>
            <person name="Ohm R."/>
            <person name="Pangilinan J."/>
            <person name="Park H.-J."/>
            <person name="Ramirez L."/>
            <person name="Alfaro M."/>
            <person name="Sun H."/>
            <person name="Tritt A."/>
            <person name="Yoshinaga Y."/>
            <person name="Zwiers L.-H."/>
            <person name="Turgeon B."/>
            <person name="Goodwin S."/>
            <person name="Spatafora J."/>
            <person name="Crous P."/>
            <person name="Grigoriev I."/>
        </authorList>
    </citation>
    <scope>NUCLEOTIDE SEQUENCE</scope>
    <source>
        <strain evidence="2">CBS 260.36</strain>
    </source>
</reference>
<gene>
    <name evidence="2" type="ORF">K461DRAFT_276122</name>
</gene>
<evidence type="ECO:0000313" key="3">
    <source>
        <dbReference type="Proteomes" id="UP000799439"/>
    </source>
</evidence>